<dbReference type="CDD" id="cd02005">
    <property type="entry name" value="TPP_PDC_IPDC"/>
    <property type="match status" value="1"/>
</dbReference>
<protein>
    <submittedName>
        <fullName evidence="14">DEKNAAC104508</fullName>
    </submittedName>
</protein>
<dbReference type="GO" id="GO:0004737">
    <property type="term" value="F:pyruvate decarboxylase activity"/>
    <property type="evidence" value="ECO:0007669"/>
    <property type="project" value="TreeGrafter"/>
</dbReference>
<feature type="binding site" evidence="8">
    <location>
        <position position="28"/>
    </location>
    <ligand>
        <name>pyruvate</name>
        <dbReference type="ChEBI" id="CHEBI:15361"/>
        <label>1</label>
        <note>substrate; ligand shared between two neighboring subunits</note>
    </ligand>
</feature>
<evidence type="ECO:0000259" key="11">
    <source>
        <dbReference type="Pfam" id="PF00205"/>
    </source>
</evidence>
<keyword evidence="15" id="KW-1185">Reference proteome</keyword>
<dbReference type="GO" id="GO:0005634">
    <property type="term" value="C:nucleus"/>
    <property type="evidence" value="ECO:0007669"/>
    <property type="project" value="TreeGrafter"/>
</dbReference>
<accession>A0A448YRC7</accession>
<evidence type="ECO:0000256" key="3">
    <source>
        <dbReference type="ARBA" id="ARBA00022723"/>
    </source>
</evidence>
<dbReference type="Pfam" id="PF00205">
    <property type="entry name" value="TPP_enzyme_M"/>
    <property type="match status" value="1"/>
</dbReference>
<evidence type="ECO:0000256" key="9">
    <source>
        <dbReference type="PIRSR" id="PIRSR036565-2"/>
    </source>
</evidence>
<dbReference type="Pfam" id="PF02776">
    <property type="entry name" value="TPP_enzyme_N"/>
    <property type="match status" value="1"/>
</dbReference>
<dbReference type="EMBL" id="CAACVR010000045">
    <property type="protein sequence ID" value="VEU23462.1"/>
    <property type="molecule type" value="Genomic_DNA"/>
</dbReference>
<sequence length="567" mass="62853">MSTISLATYIFWRIKQIGVDTIFGVPGDFNLSFLDHIDEVDGLRWAGNANELNAAYSADGYSRIKGFAAICTTFGVGELSATNGVAGAYAEHVGLIHIVGGPTVNAEEHKLLLHHTLANGKFNIFKDMSKNITVKAVSIEDIATAPAVVDDLIRTGYVYKRPVYLVVPSNFSEAQVPASLLRRPIDLSLPPNEPLAEKEFIEHVIKKIVRAKNPCILVDACAARHDVKNSVEALVKATQFPVYVTPMGKSAFNEDSPRFSGVYVGALSKPDVKESLENSDLILSIGGLLSDYNTGAFTYHYHTTNVVEFHSDFCKVRSAVYMGIQMQTALSKIIRGLAEVDLKYTPTPIPASVSEYKSVQQITSGKLTQQYLWYKLSYFLRAGDIVVAETGTSSFGILQAHYPAGVTAISQVLWGSIGYALPSSIGAAFAAEEIDRSKRVILFIGDGSLQLTVQAISDAFRQHLHPYLFVLNNKGYTIEKMIHGLHAEYNNIQPWDHKKILELFHYKDDYEYLKVGTVEEMNKLYKDPEFNKPTKLRLIELMLDEFDAPKNLIEQARLSEIINSGKE</sequence>
<evidence type="ECO:0000256" key="8">
    <source>
        <dbReference type="PIRSR" id="PIRSR036565-1"/>
    </source>
</evidence>
<evidence type="ECO:0000256" key="1">
    <source>
        <dbReference type="ARBA" id="ARBA00001964"/>
    </source>
</evidence>
<dbReference type="CDD" id="cd07038">
    <property type="entry name" value="TPP_PYR_PDC_IPDC_like"/>
    <property type="match status" value="1"/>
</dbReference>
<dbReference type="Proteomes" id="UP000290900">
    <property type="component" value="Unassembled WGS sequence"/>
</dbReference>
<dbReference type="GO" id="GO:0030976">
    <property type="term" value="F:thiamine pyrophosphate binding"/>
    <property type="evidence" value="ECO:0007669"/>
    <property type="project" value="InterPro"/>
</dbReference>
<evidence type="ECO:0000259" key="13">
    <source>
        <dbReference type="Pfam" id="PF02776"/>
    </source>
</evidence>
<dbReference type="PANTHER" id="PTHR43452:SF30">
    <property type="entry name" value="PYRUVATE DECARBOXYLASE ISOZYME 1-RELATED"/>
    <property type="match status" value="1"/>
</dbReference>
<keyword evidence="3 9" id="KW-0479">Metal-binding</keyword>
<evidence type="ECO:0000256" key="7">
    <source>
        <dbReference type="ARBA" id="ARBA00023239"/>
    </source>
</evidence>
<dbReference type="OrthoDB" id="3970464at2759"/>
<dbReference type="GO" id="GO:0000949">
    <property type="term" value="P:aromatic amino acid family catabolic process to alcohol via Ehrlich pathway"/>
    <property type="evidence" value="ECO:0007669"/>
    <property type="project" value="TreeGrafter"/>
</dbReference>
<feature type="domain" description="Thiamine pyrophosphate enzyme central" evidence="11">
    <location>
        <begin position="201"/>
        <end position="334"/>
    </location>
</feature>
<dbReference type="FunFam" id="3.40.50.970:FF:000024">
    <property type="entry name" value="Pyruvate decarboxylase isozyme"/>
    <property type="match status" value="1"/>
</dbReference>
<name>A0A448YRC7_BRENA</name>
<comment type="similarity">
    <text evidence="2 10">Belongs to the TPP enzyme family.</text>
</comment>
<evidence type="ECO:0000256" key="2">
    <source>
        <dbReference type="ARBA" id="ARBA00007812"/>
    </source>
</evidence>
<evidence type="ECO:0000256" key="10">
    <source>
        <dbReference type="RuleBase" id="RU362132"/>
    </source>
</evidence>
<keyword evidence="7" id="KW-0456">Lyase</keyword>
<keyword evidence="5 9" id="KW-0460">Magnesium</keyword>
<comment type="cofactor">
    <cofactor evidence="9">
        <name>Mg(2+)</name>
        <dbReference type="ChEBI" id="CHEBI:18420"/>
    </cofactor>
    <text evidence="9">Binds 1 Mg(2+) per subunit.</text>
</comment>
<evidence type="ECO:0000313" key="14">
    <source>
        <dbReference type="EMBL" id="VEU23462.1"/>
    </source>
</evidence>
<dbReference type="InParanoid" id="A0A448YRC7"/>
<dbReference type="Gene3D" id="3.40.50.1220">
    <property type="entry name" value="TPP-binding domain"/>
    <property type="match status" value="1"/>
</dbReference>
<evidence type="ECO:0000256" key="4">
    <source>
        <dbReference type="ARBA" id="ARBA00022793"/>
    </source>
</evidence>
<feature type="binding site" evidence="9">
    <location>
        <position position="475"/>
    </location>
    <ligand>
        <name>Mg(2+)</name>
        <dbReference type="ChEBI" id="CHEBI:18420"/>
    </ligand>
</feature>
<organism evidence="14 15">
    <name type="scientific">Brettanomyces naardenensis</name>
    <name type="common">Yeast</name>
    <dbReference type="NCBI Taxonomy" id="13370"/>
    <lineage>
        <taxon>Eukaryota</taxon>
        <taxon>Fungi</taxon>
        <taxon>Dikarya</taxon>
        <taxon>Ascomycota</taxon>
        <taxon>Saccharomycotina</taxon>
        <taxon>Pichiomycetes</taxon>
        <taxon>Pichiales</taxon>
        <taxon>Pichiaceae</taxon>
        <taxon>Brettanomyces</taxon>
    </lineage>
</organism>
<dbReference type="GO" id="GO:0005829">
    <property type="term" value="C:cytosol"/>
    <property type="evidence" value="ECO:0007669"/>
    <property type="project" value="TreeGrafter"/>
</dbReference>
<gene>
    <name evidence="14" type="ORF">BRENAR_LOCUS4192</name>
</gene>
<dbReference type="STRING" id="13370.A0A448YRC7"/>
<evidence type="ECO:0000313" key="15">
    <source>
        <dbReference type="Proteomes" id="UP000290900"/>
    </source>
</evidence>
<dbReference type="SUPFAM" id="SSF52518">
    <property type="entry name" value="Thiamin diphosphate-binding fold (THDP-binding)"/>
    <property type="match status" value="2"/>
</dbReference>
<dbReference type="InterPro" id="IPR047213">
    <property type="entry name" value="TPP_PYR_PDC_IPDC-like"/>
</dbReference>
<dbReference type="Gene3D" id="3.40.50.970">
    <property type="match status" value="2"/>
</dbReference>
<dbReference type="FunCoup" id="A0A448YRC7">
    <property type="interactions" value="1033"/>
</dbReference>
<dbReference type="InterPro" id="IPR012110">
    <property type="entry name" value="PDC/IPDC-like"/>
</dbReference>
<dbReference type="PIRSF" id="PIRSF036565">
    <property type="entry name" value="Pyruvt_ip_decrb"/>
    <property type="match status" value="1"/>
</dbReference>
<dbReference type="Pfam" id="PF02775">
    <property type="entry name" value="TPP_enzyme_C"/>
    <property type="match status" value="1"/>
</dbReference>
<dbReference type="AlphaFoldDB" id="A0A448YRC7"/>
<dbReference type="InterPro" id="IPR012000">
    <property type="entry name" value="Thiamin_PyroP_enz_cen_dom"/>
</dbReference>
<feature type="binding site" evidence="9">
    <location>
        <position position="473"/>
    </location>
    <ligand>
        <name>Mg(2+)</name>
        <dbReference type="ChEBI" id="CHEBI:18420"/>
    </ligand>
</feature>
<evidence type="ECO:0000259" key="12">
    <source>
        <dbReference type="Pfam" id="PF02775"/>
    </source>
</evidence>
<proteinExistence type="inferred from homology"/>
<keyword evidence="4" id="KW-0210">Decarboxylase</keyword>
<dbReference type="InterPro" id="IPR047214">
    <property type="entry name" value="TPP_PDC_IPDC"/>
</dbReference>
<dbReference type="FunFam" id="3.40.50.970:FF:000019">
    <property type="entry name" value="Pyruvate decarboxylase isozyme"/>
    <property type="match status" value="1"/>
</dbReference>
<feature type="domain" description="Thiamine pyrophosphate enzyme TPP-binding" evidence="12">
    <location>
        <begin position="405"/>
        <end position="507"/>
    </location>
</feature>
<comment type="cofactor">
    <cofactor evidence="1">
        <name>thiamine diphosphate</name>
        <dbReference type="ChEBI" id="CHEBI:58937"/>
    </cofactor>
</comment>
<feature type="binding site" evidence="8">
    <location>
        <position position="157"/>
    </location>
    <ligand>
        <name>pyruvate</name>
        <dbReference type="ChEBI" id="CHEBI:15361"/>
        <label>2</label>
        <note>allosteric activator</note>
    </ligand>
</feature>
<feature type="binding site" evidence="8">
    <location>
        <position position="115"/>
    </location>
    <ligand>
        <name>pyruvate</name>
        <dbReference type="ChEBI" id="CHEBI:15361"/>
        <label>1</label>
        <note>substrate; ligand shared between two neighboring subunits</note>
    </ligand>
</feature>
<dbReference type="SUPFAM" id="SSF52467">
    <property type="entry name" value="DHS-like NAD/FAD-binding domain"/>
    <property type="match status" value="1"/>
</dbReference>
<keyword evidence="6 10" id="KW-0786">Thiamine pyrophosphate</keyword>
<evidence type="ECO:0000256" key="6">
    <source>
        <dbReference type="ARBA" id="ARBA00023052"/>
    </source>
</evidence>
<dbReference type="InterPro" id="IPR012001">
    <property type="entry name" value="Thiamin_PyroP_enz_TPP-bd_dom"/>
</dbReference>
<feature type="binding site" evidence="8">
    <location>
        <position position="479"/>
    </location>
    <ligand>
        <name>pyruvate</name>
        <dbReference type="ChEBI" id="CHEBI:15361"/>
        <label>1</label>
        <note>substrate; ligand shared between two neighboring subunits</note>
    </ligand>
</feature>
<feature type="domain" description="Thiamine pyrophosphate enzyme N-terminal TPP-binding" evidence="13">
    <location>
        <begin position="6"/>
        <end position="109"/>
    </location>
</feature>
<feature type="binding site" evidence="9">
    <location>
        <position position="446"/>
    </location>
    <ligand>
        <name>Mg(2+)</name>
        <dbReference type="ChEBI" id="CHEBI:18420"/>
    </ligand>
</feature>
<dbReference type="InterPro" id="IPR029035">
    <property type="entry name" value="DHS-like_NAD/FAD-binding_dom"/>
</dbReference>
<reference evidence="14 15" key="1">
    <citation type="submission" date="2018-12" db="EMBL/GenBank/DDBJ databases">
        <authorList>
            <person name="Tiukova I."/>
            <person name="Dainat J."/>
        </authorList>
    </citation>
    <scope>NUCLEOTIDE SEQUENCE [LARGE SCALE GENOMIC DNA]</scope>
</reference>
<dbReference type="GO" id="GO:0000287">
    <property type="term" value="F:magnesium ion binding"/>
    <property type="evidence" value="ECO:0007669"/>
    <property type="project" value="InterPro"/>
</dbReference>
<dbReference type="InterPro" id="IPR029061">
    <property type="entry name" value="THDP-binding"/>
</dbReference>
<evidence type="ECO:0000256" key="5">
    <source>
        <dbReference type="ARBA" id="ARBA00022842"/>
    </source>
</evidence>
<dbReference type="InterPro" id="IPR011766">
    <property type="entry name" value="TPP_enzyme_TPP-bd"/>
</dbReference>
<dbReference type="PANTHER" id="PTHR43452">
    <property type="entry name" value="PYRUVATE DECARBOXYLASE"/>
    <property type="match status" value="1"/>
</dbReference>